<reference evidence="8" key="1">
    <citation type="submission" date="2020-03" db="EMBL/GenBank/DDBJ databases">
        <authorList>
            <person name="He L."/>
        </authorList>
    </citation>
    <scope>NUCLEOTIDE SEQUENCE</scope>
    <source>
        <strain evidence="8">CkLH20</strain>
    </source>
</reference>
<dbReference type="GO" id="GO:0007166">
    <property type="term" value="P:cell surface receptor signaling pathway"/>
    <property type="evidence" value="ECO:0007669"/>
    <property type="project" value="InterPro"/>
</dbReference>
<dbReference type="PRINTS" id="PR02001">
    <property type="entry name" value="GCR1CAMPR"/>
</dbReference>
<dbReference type="Gene3D" id="1.20.1070.10">
    <property type="entry name" value="Rhodopsin 7-helix transmembrane proteins"/>
    <property type="match status" value="1"/>
</dbReference>
<comment type="subcellular location">
    <subcellularLocation>
        <location evidence="1">Membrane</location>
        <topology evidence="1">Multi-pass membrane protein</topology>
    </subcellularLocation>
</comment>
<dbReference type="GeneID" id="62168310"/>
<dbReference type="GO" id="GO:0007189">
    <property type="term" value="P:adenylate cyclase-activating G protein-coupled receptor signaling pathway"/>
    <property type="evidence" value="ECO:0007669"/>
    <property type="project" value="TreeGrafter"/>
</dbReference>
<dbReference type="RefSeq" id="XP_038739504.1">
    <property type="nucleotide sequence ID" value="XM_038895236.1"/>
</dbReference>
<proteinExistence type="predicted"/>
<feature type="transmembrane region" description="Helical" evidence="5">
    <location>
        <begin position="116"/>
        <end position="132"/>
    </location>
</feature>
<keyword evidence="2 5" id="KW-0812">Transmembrane</keyword>
<feature type="domain" description="G-protein coupled receptors family 2 profile 2" evidence="6">
    <location>
        <begin position="28"/>
        <end position="210"/>
    </location>
</feature>
<organism evidence="8 9">
    <name type="scientific">Colletotrichum karsti</name>
    <dbReference type="NCBI Taxonomy" id="1095194"/>
    <lineage>
        <taxon>Eukaryota</taxon>
        <taxon>Fungi</taxon>
        <taxon>Dikarya</taxon>
        <taxon>Ascomycota</taxon>
        <taxon>Pezizomycotina</taxon>
        <taxon>Sordariomycetes</taxon>
        <taxon>Hypocreomycetidae</taxon>
        <taxon>Glomerellales</taxon>
        <taxon>Glomerellaceae</taxon>
        <taxon>Colletotrichum</taxon>
        <taxon>Colletotrichum boninense species complex</taxon>
    </lineage>
</organism>
<dbReference type="SUPFAM" id="SSF81321">
    <property type="entry name" value="Family A G protein-coupled receptor-like"/>
    <property type="match status" value="1"/>
</dbReference>
<sequence>MCALAVFPRKEGDDALARPTREAQIRLQSIVILVVAILSILGAGWIMLSFWVFPNLRSFRHRLILGLAISDFIMALNFLFSTTMNIAGRFIDHPENTAFCSFNGFITQVFVIQTDYWVLTIAVCTYFVLAGHKRPSSWVQDHGVIIWAIPWFFSTLWASLGLAIVGYEDIGAWCWFGSDWIRLAVNFFPRWVIIVTMFLLYAYLWTILYKAHNRLSSVEAVSPENLVSGNATPIVSQPSSFQGSSFRGDLEGRSSGSVRRLKKVMNASLVLIRWTLTHIVQIARLMLLYPLAYAIIWSLPTAIRIYNATEKKPAPFALQTLDKASIVIQGFVDAVIYGVNETSLSSWRLRLSQIHLLGQTIEGSMR</sequence>
<feature type="transmembrane region" description="Helical" evidence="5">
    <location>
        <begin position="63"/>
        <end position="80"/>
    </location>
</feature>
<dbReference type="Pfam" id="PF11970">
    <property type="entry name" value="GPR_Gpa2_C"/>
    <property type="match status" value="1"/>
</dbReference>
<dbReference type="OrthoDB" id="100006at2759"/>
<dbReference type="GO" id="GO:0005886">
    <property type="term" value="C:plasma membrane"/>
    <property type="evidence" value="ECO:0007669"/>
    <property type="project" value="TreeGrafter"/>
</dbReference>
<dbReference type="PROSITE" id="PS50262">
    <property type="entry name" value="G_PROTEIN_RECEP_F1_2"/>
    <property type="match status" value="1"/>
</dbReference>
<evidence type="ECO:0008006" key="10">
    <source>
        <dbReference type="Google" id="ProtNLM"/>
    </source>
</evidence>
<evidence type="ECO:0000256" key="5">
    <source>
        <dbReference type="SAM" id="Phobius"/>
    </source>
</evidence>
<feature type="transmembrane region" description="Helical" evidence="5">
    <location>
        <begin position="287"/>
        <end position="306"/>
    </location>
</feature>
<dbReference type="Proteomes" id="UP000781932">
    <property type="component" value="Unassembled WGS sequence"/>
</dbReference>
<dbReference type="InterPro" id="IPR022343">
    <property type="entry name" value="GCR1-cAMP_receptor"/>
</dbReference>
<dbReference type="InterPro" id="IPR023041">
    <property type="entry name" value="Glucose_rcpt_Git3-like_N"/>
</dbReference>
<dbReference type="PROSITE" id="PS50261">
    <property type="entry name" value="G_PROTEIN_RECEP_F2_4"/>
    <property type="match status" value="1"/>
</dbReference>
<dbReference type="InterPro" id="IPR017981">
    <property type="entry name" value="GPCR_2-like_7TM"/>
</dbReference>
<feature type="transmembrane region" description="Helical" evidence="5">
    <location>
        <begin position="187"/>
        <end position="208"/>
    </location>
</feature>
<dbReference type="EMBL" id="JAATWM020000060">
    <property type="protein sequence ID" value="KAF9870043.1"/>
    <property type="molecule type" value="Genomic_DNA"/>
</dbReference>
<evidence type="ECO:0000259" key="7">
    <source>
        <dbReference type="PROSITE" id="PS50262"/>
    </source>
</evidence>
<accession>A0A9P6LE68</accession>
<keyword evidence="4 5" id="KW-0472">Membrane</keyword>
<dbReference type="PANTHER" id="PTHR23112">
    <property type="entry name" value="G PROTEIN-COUPLED RECEPTOR 157-RELATED"/>
    <property type="match status" value="1"/>
</dbReference>
<evidence type="ECO:0000256" key="1">
    <source>
        <dbReference type="ARBA" id="ARBA00004141"/>
    </source>
</evidence>
<comment type="caution">
    <text evidence="8">The sequence shown here is derived from an EMBL/GenBank/DDBJ whole genome shotgun (WGS) entry which is preliminary data.</text>
</comment>
<dbReference type="AlphaFoldDB" id="A0A9P6LE68"/>
<evidence type="ECO:0000259" key="6">
    <source>
        <dbReference type="PROSITE" id="PS50261"/>
    </source>
</evidence>
<dbReference type="GO" id="GO:0004930">
    <property type="term" value="F:G protein-coupled receptor activity"/>
    <property type="evidence" value="ECO:0007669"/>
    <property type="project" value="TreeGrafter"/>
</dbReference>
<evidence type="ECO:0000256" key="2">
    <source>
        <dbReference type="ARBA" id="ARBA00022692"/>
    </source>
</evidence>
<dbReference type="Pfam" id="PF11710">
    <property type="entry name" value="Git3"/>
    <property type="match status" value="1"/>
</dbReference>
<evidence type="ECO:0000256" key="4">
    <source>
        <dbReference type="ARBA" id="ARBA00023136"/>
    </source>
</evidence>
<feature type="domain" description="G-protein coupled receptors family 1 profile" evidence="7">
    <location>
        <begin position="42"/>
        <end position="337"/>
    </location>
</feature>
<evidence type="ECO:0000313" key="8">
    <source>
        <dbReference type="EMBL" id="KAF9870043.1"/>
    </source>
</evidence>
<name>A0A9P6LE68_9PEZI</name>
<dbReference type="PANTHER" id="PTHR23112:SF0">
    <property type="entry name" value="TRANSMEMBRANE PROTEIN 116"/>
    <property type="match status" value="1"/>
</dbReference>
<gene>
    <name evidence="8" type="ORF">CkaCkLH20_12523</name>
</gene>
<dbReference type="InterPro" id="IPR022596">
    <property type="entry name" value="GPR1/2/3_C"/>
</dbReference>
<keyword evidence="9" id="KW-1185">Reference proteome</keyword>
<protein>
    <recommendedName>
        <fullName evidence="10">G-protein coupled receptor 1</fullName>
    </recommendedName>
</protein>
<evidence type="ECO:0000313" key="9">
    <source>
        <dbReference type="Proteomes" id="UP000781932"/>
    </source>
</evidence>
<reference evidence="8" key="2">
    <citation type="submission" date="2020-11" db="EMBL/GenBank/DDBJ databases">
        <title>Whole genome sequencing of Colletotrichum sp.</title>
        <authorList>
            <person name="Li H."/>
        </authorList>
    </citation>
    <scope>NUCLEOTIDE SEQUENCE</scope>
    <source>
        <strain evidence="8">CkLH20</strain>
    </source>
</reference>
<evidence type="ECO:0000256" key="3">
    <source>
        <dbReference type="ARBA" id="ARBA00022989"/>
    </source>
</evidence>
<feature type="transmembrane region" description="Helical" evidence="5">
    <location>
        <begin position="144"/>
        <end position="167"/>
    </location>
</feature>
<keyword evidence="3 5" id="KW-1133">Transmembrane helix</keyword>
<dbReference type="InterPro" id="IPR017452">
    <property type="entry name" value="GPCR_Rhodpsn_7TM"/>
</dbReference>
<feature type="transmembrane region" description="Helical" evidence="5">
    <location>
        <begin position="30"/>
        <end position="51"/>
    </location>
</feature>